<evidence type="ECO:0000313" key="2">
    <source>
        <dbReference type="EMBL" id="CAE0360162.1"/>
    </source>
</evidence>
<feature type="compositionally biased region" description="Polar residues" evidence="1">
    <location>
        <begin position="628"/>
        <end position="650"/>
    </location>
</feature>
<feature type="compositionally biased region" description="Acidic residues" evidence="1">
    <location>
        <begin position="8"/>
        <end position="17"/>
    </location>
</feature>
<accession>A0A7S3JNP2</accession>
<feature type="compositionally biased region" description="Acidic residues" evidence="1">
    <location>
        <begin position="912"/>
        <end position="923"/>
    </location>
</feature>
<sequence length="950" mass="105434">MNTSFSIVEDDEDEDAPFDSHSQEAIEEKDEERHYYVVNVSSQPIPLLGYPQDQVDIPEWAIVERLMPGKCAEVSRVCIFDGKVWIEISAGFTGPERNVGDKSCWLADDRRVQVIIDPWYNDTNDNVENLQACMTLYKAKQDATIYDAPRRTAILAGQVLRWQCARVRHQRLTYDPSANELWARLDEPREKWICISQVVHDDAAEPPMLIFEALDELRGEAYFLNVYSRHYAVGELPLREKPSLRAPKNATLPAYVVVRALSLRLVSSSDLFSTSTDSLINKQSAAVGTLWIEIAAPETVSGSACWCVQANAKSGLVVLEPLSSKIVQRHDPNKALFRNICSTQALPMFALDDFLQAATAPCNYPSSSSLTTPSLTSASMTFIDASKNNTLTMLSTFKARAQSKFEAASKTESVLAAKQRFQATVNATVAAAKRGVAARRRRSFSPESDPENSTLVQDSTKNIENPMLKQPPKVPLGTCIRARQVVLAPNGQLWAECEAPHSGEGFWAHALVDGAWTLKMIRNDDGRQALYRILEDVIVRTQPRGEDTGKVLHPGSAILGGRRQLDHRGELWIQLSSSDEWIAESAGGKHDSVQVIFQGIKVAELTEIEVKQLHQDISEKYHFRQESKSSLSSETITPPPTRQASPTINHDTIMEISSPEKKSPVPSEKNILSQSSGQLDLAALDEFAEASERAEKAQPQERDSALRACVTAAGLDQGYGLVADPPPPPVLKLVYKQEASCCFRSRSELFEQHAVLVFKVSSRDDRAVAAALHVLETGHTLEAPLVRQETKTRIRGIVLPKCCLFALEPNDLPENYLLDPQHASLTLHAVVLLDTLAAGRRTASKPTVLRHRPSPQSRFFTIFFCLYRRACTPFFSREITPQSRLSLPSTGRPKGGLTGGTKKHKYSRLDINDADDDLDDDDPAFFSEGEPSSIPRNLPTNYDLPRPGEF</sequence>
<gene>
    <name evidence="2" type="ORF">ALAG00032_LOCUS891</name>
</gene>
<feature type="compositionally biased region" description="Polar residues" evidence="1">
    <location>
        <begin position="451"/>
        <end position="463"/>
    </location>
</feature>
<evidence type="ECO:0000256" key="1">
    <source>
        <dbReference type="SAM" id="MobiDB-lite"/>
    </source>
</evidence>
<feature type="region of interest" description="Disordered" evidence="1">
    <location>
        <begin position="1"/>
        <end position="21"/>
    </location>
</feature>
<feature type="region of interest" description="Disordered" evidence="1">
    <location>
        <begin position="622"/>
        <end position="650"/>
    </location>
</feature>
<organism evidence="2">
    <name type="scientific">Aureoumbra lagunensis</name>
    <dbReference type="NCBI Taxonomy" id="44058"/>
    <lineage>
        <taxon>Eukaryota</taxon>
        <taxon>Sar</taxon>
        <taxon>Stramenopiles</taxon>
        <taxon>Ochrophyta</taxon>
        <taxon>Pelagophyceae</taxon>
        <taxon>Pelagomonadales</taxon>
        <taxon>Aureoumbra</taxon>
    </lineage>
</organism>
<dbReference type="EMBL" id="HBIJ01001201">
    <property type="protein sequence ID" value="CAE0360162.1"/>
    <property type="molecule type" value="Transcribed_RNA"/>
</dbReference>
<feature type="region of interest" description="Disordered" evidence="1">
    <location>
        <begin position="882"/>
        <end position="950"/>
    </location>
</feature>
<proteinExistence type="predicted"/>
<name>A0A7S3JNP2_9STRA</name>
<feature type="region of interest" description="Disordered" evidence="1">
    <location>
        <begin position="438"/>
        <end position="470"/>
    </location>
</feature>
<reference evidence="2" key="1">
    <citation type="submission" date="2021-01" db="EMBL/GenBank/DDBJ databases">
        <authorList>
            <person name="Corre E."/>
            <person name="Pelletier E."/>
            <person name="Niang G."/>
            <person name="Scheremetjew M."/>
            <person name="Finn R."/>
            <person name="Kale V."/>
            <person name="Holt S."/>
            <person name="Cochrane G."/>
            <person name="Meng A."/>
            <person name="Brown T."/>
            <person name="Cohen L."/>
        </authorList>
    </citation>
    <scope>NUCLEOTIDE SEQUENCE</scope>
    <source>
        <strain evidence="2">CCMP1510</strain>
    </source>
</reference>
<protein>
    <submittedName>
        <fullName evidence="2">Uncharacterized protein</fullName>
    </submittedName>
</protein>
<dbReference type="AlphaFoldDB" id="A0A7S3JNP2"/>